<organism evidence="1 2">
    <name type="scientific">Pluteus cervinus</name>
    <dbReference type="NCBI Taxonomy" id="181527"/>
    <lineage>
        <taxon>Eukaryota</taxon>
        <taxon>Fungi</taxon>
        <taxon>Dikarya</taxon>
        <taxon>Basidiomycota</taxon>
        <taxon>Agaricomycotina</taxon>
        <taxon>Agaricomycetes</taxon>
        <taxon>Agaricomycetidae</taxon>
        <taxon>Agaricales</taxon>
        <taxon>Pluteineae</taxon>
        <taxon>Pluteaceae</taxon>
        <taxon>Pluteus</taxon>
    </lineage>
</organism>
<sequence>MRRSDEFLCPLSESGCRWSIDRVAEYLMRGLTYCKVAIPTVYTELPVSQVNKKDSKKKTQAVVAIIWRSKKTILTGRYDYLFLTFPYIKTRVIDPRKLELLEQNSFPTIRAKLTSFWLGRVRLFVLEAKRLMSAEALHAQLPQVIAQSRAA</sequence>
<accession>A0ACD3A9H5</accession>
<gene>
    <name evidence="1" type="ORF">BDN72DRAFT_397826</name>
</gene>
<name>A0ACD3A9H5_9AGAR</name>
<dbReference type="EMBL" id="ML208594">
    <property type="protein sequence ID" value="TFK62266.1"/>
    <property type="molecule type" value="Genomic_DNA"/>
</dbReference>
<keyword evidence="2" id="KW-1185">Reference proteome</keyword>
<protein>
    <submittedName>
        <fullName evidence="1">Uncharacterized protein</fullName>
    </submittedName>
</protein>
<evidence type="ECO:0000313" key="1">
    <source>
        <dbReference type="EMBL" id="TFK62266.1"/>
    </source>
</evidence>
<reference evidence="1 2" key="1">
    <citation type="journal article" date="2019" name="Nat. Ecol. Evol.">
        <title>Megaphylogeny resolves global patterns of mushroom evolution.</title>
        <authorList>
            <person name="Varga T."/>
            <person name="Krizsan K."/>
            <person name="Foldi C."/>
            <person name="Dima B."/>
            <person name="Sanchez-Garcia M."/>
            <person name="Sanchez-Ramirez S."/>
            <person name="Szollosi G.J."/>
            <person name="Szarkandi J.G."/>
            <person name="Papp V."/>
            <person name="Albert L."/>
            <person name="Andreopoulos W."/>
            <person name="Angelini C."/>
            <person name="Antonin V."/>
            <person name="Barry K.W."/>
            <person name="Bougher N.L."/>
            <person name="Buchanan P."/>
            <person name="Buyck B."/>
            <person name="Bense V."/>
            <person name="Catcheside P."/>
            <person name="Chovatia M."/>
            <person name="Cooper J."/>
            <person name="Damon W."/>
            <person name="Desjardin D."/>
            <person name="Finy P."/>
            <person name="Geml J."/>
            <person name="Haridas S."/>
            <person name="Hughes K."/>
            <person name="Justo A."/>
            <person name="Karasinski D."/>
            <person name="Kautmanova I."/>
            <person name="Kiss B."/>
            <person name="Kocsube S."/>
            <person name="Kotiranta H."/>
            <person name="LaButti K.M."/>
            <person name="Lechner B.E."/>
            <person name="Liimatainen K."/>
            <person name="Lipzen A."/>
            <person name="Lukacs Z."/>
            <person name="Mihaltcheva S."/>
            <person name="Morgado L.N."/>
            <person name="Niskanen T."/>
            <person name="Noordeloos M.E."/>
            <person name="Ohm R.A."/>
            <person name="Ortiz-Santana B."/>
            <person name="Ovrebo C."/>
            <person name="Racz N."/>
            <person name="Riley R."/>
            <person name="Savchenko A."/>
            <person name="Shiryaev A."/>
            <person name="Soop K."/>
            <person name="Spirin V."/>
            <person name="Szebenyi C."/>
            <person name="Tomsovsky M."/>
            <person name="Tulloss R.E."/>
            <person name="Uehling J."/>
            <person name="Grigoriev I.V."/>
            <person name="Vagvolgyi C."/>
            <person name="Papp T."/>
            <person name="Martin F.M."/>
            <person name="Miettinen O."/>
            <person name="Hibbett D.S."/>
            <person name="Nagy L.G."/>
        </authorList>
    </citation>
    <scope>NUCLEOTIDE SEQUENCE [LARGE SCALE GENOMIC DNA]</scope>
    <source>
        <strain evidence="1 2">NL-1719</strain>
    </source>
</reference>
<dbReference type="Proteomes" id="UP000308600">
    <property type="component" value="Unassembled WGS sequence"/>
</dbReference>
<proteinExistence type="predicted"/>
<evidence type="ECO:0000313" key="2">
    <source>
        <dbReference type="Proteomes" id="UP000308600"/>
    </source>
</evidence>